<evidence type="ECO:0000256" key="2">
    <source>
        <dbReference type="SAM" id="MobiDB-lite"/>
    </source>
</evidence>
<dbReference type="Pfam" id="PF17781">
    <property type="entry name" value="RPN1_RPN2_N"/>
    <property type="match status" value="1"/>
</dbReference>
<dbReference type="PANTHER" id="PTHR10943:SF1">
    <property type="entry name" value="26S PROTEASOME NON-ATPASE REGULATORY SUBUNIT 2"/>
    <property type="match status" value="1"/>
</dbReference>
<feature type="domain" description="RPN1 N-terminal" evidence="3">
    <location>
        <begin position="44"/>
        <end position="278"/>
    </location>
</feature>
<accession>A0AAD8F6C7</accession>
<dbReference type="GO" id="GO:0043161">
    <property type="term" value="P:proteasome-mediated ubiquitin-dependent protein catabolic process"/>
    <property type="evidence" value="ECO:0007669"/>
    <property type="project" value="TreeGrafter"/>
</dbReference>
<keyword evidence="4" id="KW-0647">Proteasome</keyword>
<evidence type="ECO:0000313" key="4">
    <source>
        <dbReference type="EMBL" id="KAK0053402.1"/>
    </source>
</evidence>
<dbReference type="Proteomes" id="UP001233172">
    <property type="component" value="Unassembled WGS sequence"/>
</dbReference>
<reference evidence="4" key="2">
    <citation type="submission" date="2023-04" db="EMBL/GenBank/DDBJ databases">
        <authorList>
            <person name="Bu L."/>
            <person name="Lu L."/>
            <person name="Laidemitt M.R."/>
            <person name="Zhang S.M."/>
            <person name="Mutuku M."/>
            <person name="Mkoji G."/>
            <person name="Steinauer M."/>
            <person name="Loker E.S."/>
        </authorList>
    </citation>
    <scope>NUCLEOTIDE SEQUENCE</scope>
    <source>
        <strain evidence="4">KasaAsao</strain>
        <tissue evidence="4">Whole Snail</tissue>
    </source>
</reference>
<organism evidence="4 5">
    <name type="scientific">Biomphalaria pfeifferi</name>
    <name type="common">Bloodfluke planorb</name>
    <name type="synonym">Freshwater snail</name>
    <dbReference type="NCBI Taxonomy" id="112525"/>
    <lineage>
        <taxon>Eukaryota</taxon>
        <taxon>Metazoa</taxon>
        <taxon>Spiralia</taxon>
        <taxon>Lophotrochozoa</taxon>
        <taxon>Mollusca</taxon>
        <taxon>Gastropoda</taxon>
        <taxon>Heterobranchia</taxon>
        <taxon>Euthyneura</taxon>
        <taxon>Panpulmonata</taxon>
        <taxon>Hygrophila</taxon>
        <taxon>Lymnaeoidea</taxon>
        <taxon>Planorbidae</taxon>
        <taxon>Biomphalaria</taxon>
    </lineage>
</organism>
<keyword evidence="1" id="KW-0677">Repeat</keyword>
<dbReference type="GO" id="GO:0034515">
    <property type="term" value="C:proteasome storage granule"/>
    <property type="evidence" value="ECO:0007669"/>
    <property type="project" value="TreeGrafter"/>
</dbReference>
<dbReference type="GO" id="GO:0005634">
    <property type="term" value="C:nucleus"/>
    <property type="evidence" value="ECO:0007669"/>
    <property type="project" value="TreeGrafter"/>
</dbReference>
<evidence type="ECO:0000259" key="3">
    <source>
        <dbReference type="Pfam" id="PF17781"/>
    </source>
</evidence>
<dbReference type="GO" id="GO:0008540">
    <property type="term" value="C:proteasome regulatory particle, base subcomplex"/>
    <property type="evidence" value="ECO:0007669"/>
    <property type="project" value="TreeGrafter"/>
</dbReference>
<sequence>MADTKNSEIKKDDNADTKDADKKKGDAKTEQDLSEEDRLLQDELNMLVERLTEPNQRLYPAALESLRTLIRASTTSMTSVPKPLKFLRQHYETFKTIYEKIADKETQKFCADIISVLGMTMSDSRDSLKYRLLGSREEIGSWGHEYVRHLAGQVAQEWQDTTETDVDMRNKLISLAKQIVPYHMNHNAEAEASDLLMEIERLDLLKDYVDESAYSRACLYLTSCVPYVPDPENTVLLKCAVELYRKFNQYTQALRFAMALNDMSLIEEIFTECPDRQVIFF</sequence>
<evidence type="ECO:0000313" key="5">
    <source>
        <dbReference type="Proteomes" id="UP001233172"/>
    </source>
</evidence>
<dbReference type="InterPro" id="IPR040892">
    <property type="entry name" value="RPN1_N"/>
</dbReference>
<gene>
    <name evidence="4" type="ORF">Bpfe_017100</name>
</gene>
<name>A0AAD8F6C7_BIOPF</name>
<evidence type="ECO:0000256" key="1">
    <source>
        <dbReference type="ARBA" id="ARBA00022737"/>
    </source>
</evidence>
<dbReference type="EMBL" id="JASAOG010000086">
    <property type="protein sequence ID" value="KAK0053402.1"/>
    <property type="molecule type" value="Genomic_DNA"/>
</dbReference>
<proteinExistence type="predicted"/>
<comment type="caution">
    <text evidence="4">The sequence shown here is derived from an EMBL/GenBank/DDBJ whole genome shotgun (WGS) entry which is preliminary data.</text>
</comment>
<reference evidence="4" key="1">
    <citation type="journal article" date="2023" name="PLoS Negl. Trop. Dis.">
        <title>A genome sequence for Biomphalaria pfeifferi, the major vector snail for the human-infecting parasite Schistosoma mansoni.</title>
        <authorList>
            <person name="Bu L."/>
            <person name="Lu L."/>
            <person name="Laidemitt M.R."/>
            <person name="Zhang S.M."/>
            <person name="Mutuku M."/>
            <person name="Mkoji G."/>
            <person name="Steinauer M."/>
            <person name="Loker E.S."/>
        </authorList>
    </citation>
    <scope>NUCLEOTIDE SEQUENCE</scope>
    <source>
        <strain evidence="4">KasaAsao</strain>
    </source>
</reference>
<feature type="region of interest" description="Disordered" evidence="2">
    <location>
        <begin position="1"/>
        <end position="38"/>
    </location>
</feature>
<dbReference type="AlphaFoldDB" id="A0AAD8F6C7"/>
<protein>
    <submittedName>
        <fullName evidence="4">26S proteasome non-ATPase regulatory subunit 2</fullName>
    </submittedName>
</protein>
<keyword evidence="5" id="KW-1185">Reference proteome</keyword>
<dbReference type="PANTHER" id="PTHR10943">
    <property type="entry name" value="26S PROTEASOME NON-ATPASE REGULATORY SUBUNIT"/>
    <property type="match status" value="1"/>
</dbReference>